<dbReference type="Pfam" id="PF13855">
    <property type="entry name" value="LRR_8"/>
    <property type="match status" value="3"/>
</dbReference>
<dbReference type="InterPro" id="IPR050467">
    <property type="entry name" value="LRFN"/>
</dbReference>
<dbReference type="InterPro" id="IPR003591">
    <property type="entry name" value="Leu-rich_rpt_typical-subtyp"/>
</dbReference>
<dbReference type="Proteomes" id="UP000183832">
    <property type="component" value="Unassembled WGS sequence"/>
</dbReference>
<evidence type="ECO:0000256" key="5">
    <source>
        <dbReference type="SAM" id="SignalP"/>
    </source>
</evidence>
<dbReference type="EMBL" id="CVRI01000037">
    <property type="protein sequence ID" value="CRK93245.1"/>
    <property type="molecule type" value="Genomic_DNA"/>
</dbReference>
<keyword evidence="1" id="KW-0433">Leucine-rich repeat</keyword>
<evidence type="ECO:0000313" key="7">
    <source>
        <dbReference type="Proteomes" id="UP000183832"/>
    </source>
</evidence>
<keyword evidence="4" id="KW-0325">Glycoprotein</keyword>
<evidence type="ECO:0000256" key="3">
    <source>
        <dbReference type="ARBA" id="ARBA00022737"/>
    </source>
</evidence>
<dbReference type="SMART" id="SM00369">
    <property type="entry name" value="LRR_TYP"/>
    <property type="match status" value="6"/>
</dbReference>
<keyword evidence="3" id="KW-0677">Repeat</keyword>
<accession>A0A1J1HYZ0</accession>
<evidence type="ECO:0000256" key="4">
    <source>
        <dbReference type="ARBA" id="ARBA00023180"/>
    </source>
</evidence>
<organism evidence="6 7">
    <name type="scientific">Clunio marinus</name>
    <dbReference type="NCBI Taxonomy" id="568069"/>
    <lineage>
        <taxon>Eukaryota</taxon>
        <taxon>Metazoa</taxon>
        <taxon>Ecdysozoa</taxon>
        <taxon>Arthropoda</taxon>
        <taxon>Hexapoda</taxon>
        <taxon>Insecta</taxon>
        <taxon>Pterygota</taxon>
        <taxon>Neoptera</taxon>
        <taxon>Endopterygota</taxon>
        <taxon>Diptera</taxon>
        <taxon>Nematocera</taxon>
        <taxon>Chironomoidea</taxon>
        <taxon>Chironomidae</taxon>
        <taxon>Clunio</taxon>
    </lineage>
</organism>
<feature type="signal peptide" evidence="5">
    <location>
        <begin position="1"/>
        <end position="22"/>
    </location>
</feature>
<dbReference type="STRING" id="568069.A0A1J1HYZ0"/>
<gene>
    <name evidence="6" type="ORF">CLUMA_CG006788</name>
</gene>
<dbReference type="Gene3D" id="3.80.10.10">
    <property type="entry name" value="Ribonuclease Inhibitor"/>
    <property type="match status" value="3"/>
</dbReference>
<dbReference type="PROSITE" id="PS51450">
    <property type="entry name" value="LRR"/>
    <property type="match status" value="2"/>
</dbReference>
<name>A0A1J1HYZ0_9DIPT</name>
<protein>
    <submittedName>
        <fullName evidence="6">CLUMA_CG006788, isoform A</fullName>
    </submittedName>
</protein>
<evidence type="ECO:0000256" key="2">
    <source>
        <dbReference type="ARBA" id="ARBA00022729"/>
    </source>
</evidence>
<dbReference type="AlphaFoldDB" id="A0A1J1HYZ0"/>
<keyword evidence="2 5" id="KW-0732">Signal</keyword>
<dbReference type="InterPro" id="IPR032675">
    <property type="entry name" value="LRR_dom_sf"/>
</dbReference>
<dbReference type="InterPro" id="IPR001611">
    <property type="entry name" value="Leu-rich_rpt"/>
</dbReference>
<evidence type="ECO:0000313" key="6">
    <source>
        <dbReference type="EMBL" id="CRK93245.1"/>
    </source>
</evidence>
<dbReference type="OrthoDB" id="676979at2759"/>
<feature type="chain" id="PRO_5012972635" evidence="5">
    <location>
        <begin position="23"/>
        <end position="598"/>
    </location>
</feature>
<keyword evidence="7" id="KW-1185">Reference proteome</keyword>
<evidence type="ECO:0000256" key="1">
    <source>
        <dbReference type="ARBA" id="ARBA00022614"/>
    </source>
</evidence>
<dbReference type="PANTHER" id="PTHR45842:SF12">
    <property type="entry name" value="KEKKON 5, ISOFORM A"/>
    <property type="match status" value="1"/>
</dbReference>
<reference evidence="6 7" key="1">
    <citation type="submission" date="2015-04" db="EMBL/GenBank/DDBJ databases">
        <authorList>
            <person name="Syromyatnikov M.Y."/>
            <person name="Popov V.N."/>
        </authorList>
    </citation>
    <scope>NUCLEOTIDE SEQUENCE [LARGE SCALE GENOMIC DNA]</scope>
</reference>
<dbReference type="SUPFAM" id="SSF52058">
    <property type="entry name" value="L domain-like"/>
    <property type="match status" value="1"/>
</dbReference>
<dbReference type="PANTHER" id="PTHR45842">
    <property type="entry name" value="SYNAPTIC ADHESION-LIKE MOLECULE SALM"/>
    <property type="match status" value="1"/>
</dbReference>
<sequence length="598" mass="68499">MKVEVMKCEIFLIISILSSIAGEEISSNEIKCEKYEEIKVETSKDELKSCKFNQNILINATNMELSDEIDEDVKAFVFDGNKKISFLPIVIENETKYSELNYYSACSCSIQFISENNFRKFRNLTYIALSDNKIETISNFVFKGLVKLEYVLLDRNAIKYVGPYLTEVWWFPNLKLLNMNSNKCVNFNATTEKELDEARTELSQKCIPKLDEICIKSEEGEKILYCDDIEVNCTCSLNEHNKICSLGYGIYNQSDDYIVLEFNFNRKIFFLPENIGKNFPKLEEYRAFYGSIKTLTQSNFKDMKNLKQLLLNGNKIERIDSNLFDELSSLETLGLDENKIKFIDSKAFEVITKKSILISLLGNECISNVVSITEYDVPNIEIIRNDYKELIDDECGVPLDICSSTDSTKLNNEIDTSCKQIREGQTFTNKKVDLCVMRKTAAICTINVTFTGNPNVNNALIFEDNKRIQFLPENISSWFPNLTDYIARNCSVKAISKINFLNLTELRSLNLDFNEIERLDGDIFEGLSSLKAFSIQNNKIKSVGQNFVRRLPTMSFSNFIGNVCIDDNFTRENITSKAIKEIQDKCETISTKTISGLT</sequence>
<proteinExistence type="predicted"/>